<dbReference type="CDD" id="cd07377">
    <property type="entry name" value="WHTH_GntR"/>
    <property type="match status" value="1"/>
</dbReference>
<dbReference type="Proteomes" id="UP001262410">
    <property type="component" value="Unassembled WGS sequence"/>
</dbReference>
<evidence type="ECO:0000259" key="4">
    <source>
        <dbReference type="PROSITE" id="PS50949"/>
    </source>
</evidence>
<organism evidence="5 6">
    <name type="scientific">Inquilinus ginsengisoli</name>
    <dbReference type="NCBI Taxonomy" id="363840"/>
    <lineage>
        <taxon>Bacteria</taxon>
        <taxon>Pseudomonadati</taxon>
        <taxon>Pseudomonadota</taxon>
        <taxon>Alphaproteobacteria</taxon>
        <taxon>Rhodospirillales</taxon>
        <taxon>Rhodospirillaceae</taxon>
        <taxon>Inquilinus</taxon>
    </lineage>
</organism>
<keyword evidence="3" id="KW-0804">Transcription</keyword>
<dbReference type="PRINTS" id="PR00035">
    <property type="entry name" value="HTHGNTR"/>
</dbReference>
<dbReference type="Pfam" id="PF07729">
    <property type="entry name" value="FCD"/>
    <property type="match status" value="1"/>
</dbReference>
<dbReference type="SMART" id="SM00345">
    <property type="entry name" value="HTH_GNTR"/>
    <property type="match status" value="1"/>
</dbReference>
<dbReference type="RefSeq" id="WP_309793873.1">
    <property type="nucleotide sequence ID" value="NZ_JAVDPW010000003.1"/>
</dbReference>
<dbReference type="PROSITE" id="PS50949">
    <property type="entry name" value="HTH_GNTR"/>
    <property type="match status" value="1"/>
</dbReference>
<dbReference type="SMART" id="SM00895">
    <property type="entry name" value="FCD"/>
    <property type="match status" value="1"/>
</dbReference>
<dbReference type="Gene3D" id="1.20.120.530">
    <property type="entry name" value="GntR ligand-binding domain-like"/>
    <property type="match status" value="1"/>
</dbReference>
<dbReference type="Pfam" id="PF00392">
    <property type="entry name" value="GntR"/>
    <property type="match status" value="1"/>
</dbReference>
<dbReference type="EMBL" id="JAVDPW010000003">
    <property type="protein sequence ID" value="MDR6289591.1"/>
    <property type="molecule type" value="Genomic_DNA"/>
</dbReference>
<evidence type="ECO:0000256" key="3">
    <source>
        <dbReference type="ARBA" id="ARBA00023163"/>
    </source>
</evidence>
<dbReference type="SUPFAM" id="SSF46785">
    <property type="entry name" value="Winged helix' DNA-binding domain"/>
    <property type="match status" value="1"/>
</dbReference>
<feature type="domain" description="HTH gntR-type" evidence="4">
    <location>
        <begin position="9"/>
        <end position="77"/>
    </location>
</feature>
<dbReference type="InterPro" id="IPR008920">
    <property type="entry name" value="TF_FadR/GntR_C"/>
</dbReference>
<keyword evidence="6" id="KW-1185">Reference proteome</keyword>
<reference evidence="5 6" key="1">
    <citation type="submission" date="2023-07" db="EMBL/GenBank/DDBJ databases">
        <title>Sorghum-associated microbial communities from plants grown in Nebraska, USA.</title>
        <authorList>
            <person name="Schachtman D."/>
        </authorList>
    </citation>
    <scope>NUCLEOTIDE SEQUENCE [LARGE SCALE GENOMIC DNA]</scope>
    <source>
        <strain evidence="5 6">584</strain>
    </source>
</reference>
<evidence type="ECO:0000313" key="5">
    <source>
        <dbReference type="EMBL" id="MDR6289591.1"/>
    </source>
</evidence>
<protein>
    <submittedName>
        <fullName evidence="5">GntR family transcriptional repressor for pyruvate dehydrogenase complex</fullName>
    </submittedName>
</protein>
<comment type="caution">
    <text evidence="5">The sequence shown here is derived from an EMBL/GenBank/DDBJ whole genome shotgun (WGS) entry which is preliminary data.</text>
</comment>
<dbReference type="PANTHER" id="PTHR43537">
    <property type="entry name" value="TRANSCRIPTIONAL REGULATOR, GNTR FAMILY"/>
    <property type="match status" value="1"/>
</dbReference>
<accession>A0ABU1JLV2</accession>
<keyword evidence="5" id="KW-0670">Pyruvate</keyword>
<dbReference type="InterPro" id="IPR000524">
    <property type="entry name" value="Tscrpt_reg_HTH_GntR"/>
</dbReference>
<sequence length="235" mass="26498">MVTVAIRRRKLYEDVAEHLERMIQDGSYAPSDLLPSERDLMRQFGVGRPAIREALFHLRKMGLVELRSGERARVTQPTPQFVISALSGTTRHMLAAPGGVQNFQSARSFFETGLARYAASHATKEDLSDLEAALAANREAIGDLKRFQETDVGFHYVLAVIPRNPIFIAIHEGLVEWLLEQRQTTLRAGGYEIAYEAHRAIFEAVAARDPDRAERAMHEHLNYVARRYNEIVGGE</sequence>
<keyword evidence="1" id="KW-0805">Transcription regulation</keyword>
<evidence type="ECO:0000256" key="1">
    <source>
        <dbReference type="ARBA" id="ARBA00023015"/>
    </source>
</evidence>
<dbReference type="InterPro" id="IPR011711">
    <property type="entry name" value="GntR_C"/>
</dbReference>
<gene>
    <name evidence="5" type="ORF">E9232_002106</name>
</gene>
<proteinExistence type="predicted"/>
<dbReference type="Gene3D" id="1.10.10.10">
    <property type="entry name" value="Winged helix-like DNA-binding domain superfamily/Winged helix DNA-binding domain"/>
    <property type="match status" value="1"/>
</dbReference>
<dbReference type="SUPFAM" id="SSF48008">
    <property type="entry name" value="GntR ligand-binding domain-like"/>
    <property type="match status" value="1"/>
</dbReference>
<dbReference type="NCBIfam" id="NF003011">
    <property type="entry name" value="PRK03837.1"/>
    <property type="match status" value="1"/>
</dbReference>
<evidence type="ECO:0000313" key="6">
    <source>
        <dbReference type="Proteomes" id="UP001262410"/>
    </source>
</evidence>
<dbReference type="InterPro" id="IPR036390">
    <property type="entry name" value="WH_DNA-bd_sf"/>
</dbReference>
<dbReference type="PANTHER" id="PTHR43537:SF53">
    <property type="entry name" value="HTH-TYPE TRANSCRIPTIONAL REPRESSOR NANR"/>
    <property type="match status" value="1"/>
</dbReference>
<name>A0ABU1JLV2_9PROT</name>
<keyword evidence="2" id="KW-0238">DNA-binding</keyword>
<evidence type="ECO:0000256" key="2">
    <source>
        <dbReference type="ARBA" id="ARBA00023125"/>
    </source>
</evidence>
<dbReference type="InterPro" id="IPR036388">
    <property type="entry name" value="WH-like_DNA-bd_sf"/>
</dbReference>